<gene>
    <name evidence="2" type="ORF">BDZ94DRAFT_1310892</name>
</gene>
<evidence type="ECO:0000256" key="1">
    <source>
        <dbReference type="SAM" id="SignalP"/>
    </source>
</evidence>
<organism evidence="2 3">
    <name type="scientific">Collybia nuda</name>
    <dbReference type="NCBI Taxonomy" id="64659"/>
    <lineage>
        <taxon>Eukaryota</taxon>
        <taxon>Fungi</taxon>
        <taxon>Dikarya</taxon>
        <taxon>Basidiomycota</taxon>
        <taxon>Agaricomycotina</taxon>
        <taxon>Agaricomycetes</taxon>
        <taxon>Agaricomycetidae</taxon>
        <taxon>Agaricales</taxon>
        <taxon>Tricholomatineae</taxon>
        <taxon>Clitocybaceae</taxon>
        <taxon>Collybia</taxon>
    </lineage>
</organism>
<reference evidence="2" key="1">
    <citation type="submission" date="2020-11" db="EMBL/GenBank/DDBJ databases">
        <authorList>
            <consortium name="DOE Joint Genome Institute"/>
            <person name="Ahrendt S."/>
            <person name="Riley R."/>
            <person name="Andreopoulos W."/>
            <person name="Labutti K."/>
            <person name="Pangilinan J."/>
            <person name="Ruiz-Duenas F.J."/>
            <person name="Barrasa J.M."/>
            <person name="Sanchez-Garcia M."/>
            <person name="Camarero S."/>
            <person name="Miyauchi S."/>
            <person name="Serrano A."/>
            <person name="Linde D."/>
            <person name="Babiker R."/>
            <person name="Drula E."/>
            <person name="Ayuso-Fernandez I."/>
            <person name="Pacheco R."/>
            <person name="Padilla G."/>
            <person name="Ferreira P."/>
            <person name="Barriuso J."/>
            <person name="Kellner H."/>
            <person name="Castanera R."/>
            <person name="Alfaro M."/>
            <person name="Ramirez L."/>
            <person name="Pisabarro A.G."/>
            <person name="Kuo A."/>
            <person name="Tritt A."/>
            <person name="Lipzen A."/>
            <person name="He G."/>
            <person name="Yan M."/>
            <person name="Ng V."/>
            <person name="Cullen D."/>
            <person name="Martin F."/>
            <person name="Rosso M.-N."/>
            <person name="Henrissat B."/>
            <person name="Hibbett D."/>
            <person name="Martinez A.T."/>
            <person name="Grigoriev I.V."/>
        </authorList>
    </citation>
    <scope>NUCLEOTIDE SEQUENCE</scope>
    <source>
        <strain evidence="2">CBS 247.69</strain>
    </source>
</reference>
<evidence type="ECO:0000313" key="2">
    <source>
        <dbReference type="EMBL" id="KAF9461172.1"/>
    </source>
</evidence>
<dbReference type="EMBL" id="MU150288">
    <property type="protein sequence ID" value="KAF9461172.1"/>
    <property type="molecule type" value="Genomic_DNA"/>
</dbReference>
<dbReference type="Proteomes" id="UP000807353">
    <property type="component" value="Unassembled WGS sequence"/>
</dbReference>
<sequence>MLLKTIIALSACVVASGAAAVPEEKPKVLTAQKIYHTLIEESPFIVDKTTTVVWTKGPSISPTATATVAA</sequence>
<feature type="signal peptide" evidence="1">
    <location>
        <begin position="1"/>
        <end position="20"/>
    </location>
</feature>
<name>A0A9P5Y2P2_9AGAR</name>
<feature type="chain" id="PRO_5040301025" evidence="1">
    <location>
        <begin position="21"/>
        <end position="70"/>
    </location>
</feature>
<keyword evidence="1" id="KW-0732">Signal</keyword>
<evidence type="ECO:0000313" key="3">
    <source>
        <dbReference type="Proteomes" id="UP000807353"/>
    </source>
</evidence>
<keyword evidence="3" id="KW-1185">Reference proteome</keyword>
<accession>A0A9P5Y2P2</accession>
<dbReference type="AlphaFoldDB" id="A0A9P5Y2P2"/>
<proteinExistence type="predicted"/>
<comment type="caution">
    <text evidence="2">The sequence shown here is derived from an EMBL/GenBank/DDBJ whole genome shotgun (WGS) entry which is preliminary data.</text>
</comment>
<dbReference type="OrthoDB" id="3025387at2759"/>
<protein>
    <submittedName>
        <fullName evidence="2">Uncharacterized protein</fullName>
    </submittedName>
</protein>